<dbReference type="EMBL" id="CP015756">
    <property type="protein sequence ID" value="APC38963.1"/>
    <property type="molecule type" value="Genomic_DNA"/>
</dbReference>
<dbReference type="GO" id="GO:0005829">
    <property type="term" value="C:cytosol"/>
    <property type="evidence" value="ECO:0007669"/>
    <property type="project" value="TreeGrafter"/>
</dbReference>
<dbReference type="PROSITE" id="PS51197">
    <property type="entry name" value="HTH_RRF2_2"/>
    <property type="match status" value="1"/>
</dbReference>
<dbReference type="Gene3D" id="1.10.10.10">
    <property type="entry name" value="Winged helix-like DNA-binding domain superfamily/Winged helix DNA-binding domain"/>
    <property type="match status" value="1"/>
</dbReference>
<dbReference type="PANTHER" id="PTHR33221">
    <property type="entry name" value="WINGED HELIX-TURN-HELIX TRANSCRIPTIONAL REGULATOR, RRF2 FAMILY"/>
    <property type="match status" value="1"/>
</dbReference>
<dbReference type="GO" id="GO:0003700">
    <property type="term" value="F:DNA-binding transcription factor activity"/>
    <property type="evidence" value="ECO:0007669"/>
    <property type="project" value="TreeGrafter"/>
</dbReference>
<dbReference type="Proteomes" id="UP000182569">
    <property type="component" value="Chromosome"/>
</dbReference>
<protein>
    <submittedName>
        <fullName evidence="1">Transcriptional regulator</fullName>
    </submittedName>
</protein>
<dbReference type="OrthoDB" id="9808360at2"/>
<keyword evidence="2" id="KW-1185">Reference proteome</keyword>
<dbReference type="KEGG" id="ceu:A7L45_02235"/>
<organism evidence="1 2">
    <name type="scientific">Clostridium estertheticum subsp. estertheticum</name>
    <dbReference type="NCBI Taxonomy" id="1552"/>
    <lineage>
        <taxon>Bacteria</taxon>
        <taxon>Bacillati</taxon>
        <taxon>Bacillota</taxon>
        <taxon>Clostridia</taxon>
        <taxon>Eubacteriales</taxon>
        <taxon>Clostridiaceae</taxon>
        <taxon>Clostridium</taxon>
    </lineage>
</organism>
<dbReference type="InterPro" id="IPR036390">
    <property type="entry name" value="WH_DNA-bd_sf"/>
</dbReference>
<gene>
    <name evidence="1" type="ORF">A7L45_02235</name>
</gene>
<sequence length="137" mass="15520">MKITQEADYGLRVVIYLCKLGYGEKVESKVISEKERIPLRFLLKLLRKLIQADIIKSYRGVKGGYAINKLPEEINLRDVIEAIDGPICVNRCVIEPSFCNLNISGVCIVHRAMTKVQKNLNAELESINFKQLVDGEI</sequence>
<dbReference type="STRING" id="1552.A7L45_02235"/>
<dbReference type="RefSeq" id="WP_071611262.1">
    <property type="nucleotide sequence ID" value="NZ_CP015756.1"/>
</dbReference>
<dbReference type="AlphaFoldDB" id="A0A1J0GCF6"/>
<dbReference type="NCBIfam" id="TIGR00738">
    <property type="entry name" value="rrf2_super"/>
    <property type="match status" value="1"/>
</dbReference>
<evidence type="ECO:0000313" key="1">
    <source>
        <dbReference type="EMBL" id="APC38963.1"/>
    </source>
</evidence>
<dbReference type="InterPro" id="IPR000944">
    <property type="entry name" value="Tscrpt_reg_Rrf2"/>
</dbReference>
<dbReference type="SUPFAM" id="SSF46785">
    <property type="entry name" value="Winged helix' DNA-binding domain"/>
    <property type="match status" value="1"/>
</dbReference>
<dbReference type="GeneID" id="83591188"/>
<accession>A0A1J0GCF6</accession>
<name>A0A1J0GCF6_9CLOT</name>
<dbReference type="PANTHER" id="PTHR33221:SF2">
    <property type="entry name" value="TRANSCRIPTIONAL REGULATOR"/>
    <property type="match status" value="1"/>
</dbReference>
<proteinExistence type="predicted"/>
<evidence type="ECO:0000313" key="2">
    <source>
        <dbReference type="Proteomes" id="UP000182569"/>
    </source>
</evidence>
<dbReference type="InterPro" id="IPR036388">
    <property type="entry name" value="WH-like_DNA-bd_sf"/>
</dbReference>
<dbReference type="Pfam" id="PF02082">
    <property type="entry name" value="Rrf2"/>
    <property type="match status" value="1"/>
</dbReference>
<reference evidence="2" key="1">
    <citation type="journal article" date="2016" name="Front. Microbiol.">
        <title>Complete Genome Sequence of Clostridium estertheticum DSM 8809, a Microbe Identified in Spoiled Vacuum Packed Beef.</title>
        <authorList>
            <person name="Yu Z."/>
            <person name="Gunn L."/>
            <person name="Brennan E."/>
            <person name="Reid R."/>
            <person name="Wall P.G."/>
            <person name="Gaora O.P."/>
            <person name="Hurley D."/>
            <person name="Bolton D."/>
            <person name="Fanning S."/>
        </authorList>
    </citation>
    <scope>NUCLEOTIDE SEQUENCE [LARGE SCALE GENOMIC DNA]</scope>
    <source>
        <strain evidence="2">DSM 8809</strain>
    </source>
</reference>